<name>A0A834HMW6_RHYFE</name>
<dbReference type="EMBL" id="JAACXV010016464">
    <property type="protein sequence ID" value="KAF7264639.1"/>
    <property type="molecule type" value="Genomic_DNA"/>
</dbReference>
<dbReference type="AlphaFoldDB" id="A0A834HMW6"/>
<gene>
    <name evidence="1" type="ORF">GWI33_022927</name>
</gene>
<evidence type="ECO:0000313" key="2">
    <source>
        <dbReference type="Proteomes" id="UP000625711"/>
    </source>
</evidence>
<feature type="non-terminal residue" evidence="1">
    <location>
        <position position="1"/>
    </location>
</feature>
<proteinExistence type="predicted"/>
<keyword evidence="2" id="KW-1185">Reference proteome</keyword>
<dbReference type="Proteomes" id="UP000625711">
    <property type="component" value="Unassembled WGS sequence"/>
</dbReference>
<comment type="caution">
    <text evidence="1">The sequence shown here is derived from an EMBL/GenBank/DDBJ whole genome shotgun (WGS) entry which is preliminary data.</text>
</comment>
<evidence type="ECO:0000313" key="1">
    <source>
        <dbReference type="EMBL" id="KAF7264639.1"/>
    </source>
</evidence>
<accession>A0A834HMW6</accession>
<sequence>VALGIISADSLVVKTGINSTYNSKKIRVQRGGCSDGGKGPGSIARKPAGNFPGRFRFDSSNCFAENGSLLYQ</sequence>
<reference evidence="1" key="1">
    <citation type="submission" date="2020-08" db="EMBL/GenBank/DDBJ databases">
        <title>Genome sequencing and assembly of the red palm weevil Rhynchophorus ferrugineus.</title>
        <authorList>
            <person name="Dias G.B."/>
            <person name="Bergman C.M."/>
            <person name="Manee M."/>
        </authorList>
    </citation>
    <scope>NUCLEOTIDE SEQUENCE</scope>
    <source>
        <strain evidence="1">AA-2017</strain>
        <tissue evidence="1">Whole larva</tissue>
    </source>
</reference>
<protein>
    <submittedName>
        <fullName evidence="1">Uncharacterized protein</fullName>
    </submittedName>
</protein>
<organism evidence="1 2">
    <name type="scientific">Rhynchophorus ferrugineus</name>
    <name type="common">Red palm weevil</name>
    <name type="synonym">Curculio ferrugineus</name>
    <dbReference type="NCBI Taxonomy" id="354439"/>
    <lineage>
        <taxon>Eukaryota</taxon>
        <taxon>Metazoa</taxon>
        <taxon>Ecdysozoa</taxon>
        <taxon>Arthropoda</taxon>
        <taxon>Hexapoda</taxon>
        <taxon>Insecta</taxon>
        <taxon>Pterygota</taxon>
        <taxon>Neoptera</taxon>
        <taxon>Endopterygota</taxon>
        <taxon>Coleoptera</taxon>
        <taxon>Polyphaga</taxon>
        <taxon>Cucujiformia</taxon>
        <taxon>Curculionidae</taxon>
        <taxon>Dryophthorinae</taxon>
        <taxon>Rhynchophorus</taxon>
    </lineage>
</organism>